<name>A0A2P2J9G8_RHIMU</name>
<proteinExistence type="predicted"/>
<reference evidence="1" key="1">
    <citation type="submission" date="2018-02" db="EMBL/GenBank/DDBJ databases">
        <title>Rhizophora mucronata_Transcriptome.</title>
        <authorList>
            <person name="Meera S.P."/>
            <person name="Sreeshan A."/>
            <person name="Augustine A."/>
        </authorList>
    </citation>
    <scope>NUCLEOTIDE SEQUENCE</scope>
    <source>
        <tissue evidence="1">Leaf</tissue>
    </source>
</reference>
<accession>A0A2P2J9G8</accession>
<sequence>MGALDHFSDLFDCSSGSSKLKKRKQLQVPHVPSYYSLYKCIYFLFGVY</sequence>
<evidence type="ECO:0000313" key="1">
    <source>
        <dbReference type="EMBL" id="MBW90136.1"/>
    </source>
</evidence>
<organism evidence="1">
    <name type="scientific">Rhizophora mucronata</name>
    <name type="common">Asiatic mangrove</name>
    <dbReference type="NCBI Taxonomy" id="61149"/>
    <lineage>
        <taxon>Eukaryota</taxon>
        <taxon>Viridiplantae</taxon>
        <taxon>Streptophyta</taxon>
        <taxon>Embryophyta</taxon>
        <taxon>Tracheophyta</taxon>
        <taxon>Spermatophyta</taxon>
        <taxon>Magnoliopsida</taxon>
        <taxon>eudicotyledons</taxon>
        <taxon>Gunneridae</taxon>
        <taxon>Pentapetalae</taxon>
        <taxon>rosids</taxon>
        <taxon>fabids</taxon>
        <taxon>Malpighiales</taxon>
        <taxon>Rhizophoraceae</taxon>
        <taxon>Rhizophora</taxon>
    </lineage>
</organism>
<protein>
    <submittedName>
        <fullName evidence="1">Heavy metal-associated isoprenylated plant protein 26-like</fullName>
    </submittedName>
</protein>
<dbReference type="EMBL" id="GGEC01009653">
    <property type="protein sequence ID" value="MBW90136.1"/>
    <property type="molecule type" value="Transcribed_RNA"/>
</dbReference>
<dbReference type="AlphaFoldDB" id="A0A2P2J9G8"/>